<protein>
    <submittedName>
        <fullName evidence="12">Uncharacterized protein</fullName>
    </submittedName>
</protein>
<feature type="binding site" evidence="8">
    <location>
        <position position="55"/>
    </location>
    <ligand>
        <name>Zn(2+)</name>
        <dbReference type="ChEBI" id="CHEBI:29105"/>
    </ligand>
</feature>
<keyword evidence="3" id="KW-0677">Repeat</keyword>
<dbReference type="Pfam" id="PF00096">
    <property type="entry name" value="zf-C2H2"/>
    <property type="match status" value="3"/>
</dbReference>
<dbReference type="InterPro" id="IPR036236">
    <property type="entry name" value="Znf_C2H2_sf"/>
</dbReference>
<keyword evidence="2 8" id="KW-0479">Metal-binding</keyword>
<feature type="compositionally biased region" description="Polar residues" evidence="9">
    <location>
        <begin position="483"/>
        <end position="492"/>
    </location>
</feature>
<dbReference type="PROSITE" id="PS51915">
    <property type="entry name" value="ZAD"/>
    <property type="match status" value="1"/>
</dbReference>
<dbReference type="PROSITE" id="PS00028">
    <property type="entry name" value="ZINC_FINGER_C2H2_1"/>
    <property type="match status" value="6"/>
</dbReference>
<evidence type="ECO:0000259" key="10">
    <source>
        <dbReference type="PROSITE" id="PS50157"/>
    </source>
</evidence>
<evidence type="ECO:0000256" key="8">
    <source>
        <dbReference type="PROSITE-ProRule" id="PRU01263"/>
    </source>
</evidence>
<keyword evidence="5 8" id="KW-0862">Zinc</keyword>
<comment type="subcellular location">
    <subcellularLocation>
        <location evidence="1">Nucleus</location>
    </subcellularLocation>
</comment>
<feature type="binding site" evidence="8">
    <location>
        <position position="52"/>
    </location>
    <ligand>
        <name>Zn(2+)</name>
        <dbReference type="ChEBI" id="CHEBI:29105"/>
    </ligand>
</feature>
<evidence type="ECO:0000256" key="2">
    <source>
        <dbReference type="ARBA" id="ARBA00022723"/>
    </source>
</evidence>
<evidence type="ECO:0000256" key="5">
    <source>
        <dbReference type="ARBA" id="ARBA00022833"/>
    </source>
</evidence>
<evidence type="ECO:0000256" key="9">
    <source>
        <dbReference type="SAM" id="MobiDB-lite"/>
    </source>
</evidence>
<dbReference type="VEuPathDB" id="VectorBase:LLOJ004828"/>
<proteinExistence type="predicted"/>
<dbReference type="PANTHER" id="PTHR24406">
    <property type="entry name" value="TRANSCRIPTIONAL REPRESSOR CTCFL-RELATED"/>
    <property type="match status" value="1"/>
</dbReference>
<accession>A0A1B0GIP7</accession>
<dbReference type="InterPro" id="IPR050888">
    <property type="entry name" value="ZnF_C2H2-type_TF"/>
</dbReference>
<dbReference type="AlphaFoldDB" id="A0A1B0GIP7"/>
<evidence type="ECO:0000313" key="13">
    <source>
        <dbReference type="Proteomes" id="UP000092461"/>
    </source>
</evidence>
<evidence type="ECO:0000256" key="1">
    <source>
        <dbReference type="ARBA" id="ARBA00004123"/>
    </source>
</evidence>
<dbReference type="SMART" id="SM00355">
    <property type="entry name" value="ZnF_C2H2"/>
    <property type="match status" value="9"/>
</dbReference>
<name>A0A1B0GIP7_LUTLO</name>
<dbReference type="Gene3D" id="3.30.160.60">
    <property type="entry name" value="Classic Zinc Finger"/>
    <property type="match status" value="4"/>
</dbReference>
<feature type="binding site" evidence="8">
    <location>
        <position position="12"/>
    </location>
    <ligand>
        <name>Zn(2+)</name>
        <dbReference type="ChEBI" id="CHEBI:29105"/>
    </ligand>
</feature>
<feature type="region of interest" description="Disordered" evidence="9">
    <location>
        <begin position="131"/>
        <end position="164"/>
    </location>
</feature>
<keyword evidence="13" id="KW-1185">Reference proteome</keyword>
<keyword evidence="6" id="KW-0539">Nucleus</keyword>
<evidence type="ECO:0000256" key="6">
    <source>
        <dbReference type="ARBA" id="ARBA00023242"/>
    </source>
</evidence>
<evidence type="ECO:0000259" key="11">
    <source>
        <dbReference type="PROSITE" id="PS51915"/>
    </source>
</evidence>
<dbReference type="GO" id="GO:0005634">
    <property type="term" value="C:nucleus"/>
    <property type="evidence" value="ECO:0007669"/>
    <property type="project" value="UniProtKB-SubCell"/>
</dbReference>
<evidence type="ECO:0000256" key="7">
    <source>
        <dbReference type="PROSITE-ProRule" id="PRU00042"/>
    </source>
</evidence>
<dbReference type="InterPro" id="IPR012934">
    <property type="entry name" value="Znf_AD"/>
</dbReference>
<feature type="domain" description="C2H2-type" evidence="10">
    <location>
        <begin position="303"/>
        <end position="331"/>
    </location>
</feature>
<dbReference type="Proteomes" id="UP000092461">
    <property type="component" value="Unassembled WGS sequence"/>
</dbReference>
<dbReference type="SUPFAM" id="SSF57716">
    <property type="entry name" value="Glucocorticoid receptor-like (DNA-binding domain)"/>
    <property type="match status" value="1"/>
</dbReference>
<dbReference type="SMART" id="SM00868">
    <property type="entry name" value="zf-AD"/>
    <property type="match status" value="1"/>
</dbReference>
<feature type="binding site" evidence="8">
    <location>
        <position position="15"/>
    </location>
    <ligand>
        <name>Zn(2+)</name>
        <dbReference type="ChEBI" id="CHEBI:29105"/>
    </ligand>
</feature>
<evidence type="ECO:0000256" key="3">
    <source>
        <dbReference type="ARBA" id="ARBA00022737"/>
    </source>
</evidence>
<dbReference type="InterPro" id="IPR013087">
    <property type="entry name" value="Znf_C2H2_type"/>
</dbReference>
<feature type="domain" description="C2H2-type" evidence="10">
    <location>
        <begin position="419"/>
        <end position="446"/>
    </location>
</feature>
<feature type="domain" description="C2H2-type" evidence="10">
    <location>
        <begin position="447"/>
        <end position="475"/>
    </location>
</feature>
<feature type="domain" description="ZAD" evidence="11">
    <location>
        <begin position="10"/>
        <end position="79"/>
    </location>
</feature>
<dbReference type="EnsemblMetazoa" id="LLOJ004828-RA">
    <property type="protein sequence ID" value="LLOJ004828-PA"/>
    <property type="gene ID" value="LLOJ004828"/>
</dbReference>
<feature type="domain" description="C2H2-type" evidence="10">
    <location>
        <begin position="273"/>
        <end position="300"/>
    </location>
</feature>
<feature type="domain" description="C2H2-type" evidence="10">
    <location>
        <begin position="388"/>
        <end position="416"/>
    </location>
</feature>
<organism evidence="12 13">
    <name type="scientific">Lutzomyia longipalpis</name>
    <name type="common">Sand fly</name>
    <dbReference type="NCBI Taxonomy" id="7200"/>
    <lineage>
        <taxon>Eukaryota</taxon>
        <taxon>Metazoa</taxon>
        <taxon>Ecdysozoa</taxon>
        <taxon>Arthropoda</taxon>
        <taxon>Hexapoda</taxon>
        <taxon>Insecta</taxon>
        <taxon>Pterygota</taxon>
        <taxon>Neoptera</taxon>
        <taxon>Endopterygota</taxon>
        <taxon>Diptera</taxon>
        <taxon>Nematocera</taxon>
        <taxon>Psychodoidea</taxon>
        <taxon>Psychodidae</taxon>
        <taxon>Lutzomyia</taxon>
        <taxon>Lutzomyia</taxon>
    </lineage>
</organism>
<sequence>MSVQEIQKDSCCRLCVKDIPQKSEIYPEVLKNLNTIFNLEICDEDSWPKGICVYCREKSEECINFFRKIKEGEEKLLQIFGEKFQDVKKEVIYPEEFPIEIKQEVFEDEPEIPNNDNVVCSMGEELINPTTKEATEASRKAVKSERSSRKKKISANRSWTRREHKEEAKKMTIAMVRDELVRNCLGFKCDICSHDAKSYRRLRNHFLISHGVKGYMICCFKKFTSLGRLASHLKLHADPEAFKCSKCSRILSNLKAMRRHMRTCSKDPKTFSYICEMCSQAFPSSRALYVHRRKHAPDEEKLHRCTECSRRFLTPSELKYHRIRLHEKAKSSICDICGKGFGTKSDVEWHVKTTHLKKIPKVSCDRCGNSYSKKNIYHHLKRCQMDPVTCGQCGKELSNEPALKRHIKNIHEETEKKTYPCGLCEKSFLRKSQLVDHSAKHSNIPPYQCSYCDMKFYACSTKQAHQRAQHPIENAAAKIKKPSATTTDSLGK</sequence>
<reference evidence="12" key="1">
    <citation type="submission" date="2020-05" db="UniProtKB">
        <authorList>
            <consortium name="EnsemblMetazoa"/>
        </authorList>
    </citation>
    <scope>IDENTIFICATION</scope>
    <source>
        <strain evidence="12">Jacobina</strain>
    </source>
</reference>
<feature type="compositionally biased region" description="Basic and acidic residues" evidence="9">
    <location>
        <begin position="133"/>
        <end position="147"/>
    </location>
</feature>
<feature type="domain" description="C2H2-type" evidence="10">
    <location>
        <begin position="332"/>
        <end position="360"/>
    </location>
</feature>
<dbReference type="PROSITE" id="PS50157">
    <property type="entry name" value="ZINC_FINGER_C2H2_2"/>
    <property type="match status" value="6"/>
</dbReference>
<dbReference type="VEuPathDB" id="VectorBase:LLONM1_003814"/>
<feature type="region of interest" description="Disordered" evidence="9">
    <location>
        <begin position="473"/>
        <end position="492"/>
    </location>
</feature>
<dbReference type="GO" id="GO:0008270">
    <property type="term" value="F:zinc ion binding"/>
    <property type="evidence" value="ECO:0007669"/>
    <property type="project" value="UniProtKB-UniRule"/>
</dbReference>
<evidence type="ECO:0000313" key="12">
    <source>
        <dbReference type="EnsemblMetazoa" id="LLOJ004828-PA"/>
    </source>
</evidence>
<evidence type="ECO:0000256" key="4">
    <source>
        <dbReference type="ARBA" id="ARBA00022771"/>
    </source>
</evidence>
<dbReference type="EMBL" id="AJWK01015148">
    <property type="status" value="NOT_ANNOTATED_CDS"/>
    <property type="molecule type" value="Genomic_DNA"/>
</dbReference>
<dbReference type="SUPFAM" id="SSF57667">
    <property type="entry name" value="beta-beta-alpha zinc fingers"/>
    <property type="match status" value="5"/>
</dbReference>
<keyword evidence="4 7" id="KW-0863">Zinc-finger</keyword>